<keyword evidence="2" id="KW-0547">Nucleotide-binding</keyword>
<dbReference type="CDD" id="cd07995">
    <property type="entry name" value="TPK"/>
    <property type="match status" value="1"/>
</dbReference>
<organism evidence="7 8">
    <name type="scientific">Sulfitobacter alexandrii</name>
    <dbReference type="NCBI Taxonomy" id="1917485"/>
    <lineage>
        <taxon>Bacteria</taxon>
        <taxon>Pseudomonadati</taxon>
        <taxon>Pseudomonadota</taxon>
        <taxon>Alphaproteobacteria</taxon>
        <taxon>Rhodobacterales</taxon>
        <taxon>Roseobacteraceae</taxon>
        <taxon>Sulfitobacter</taxon>
    </lineage>
</organism>
<sequence>MTDGIVAGTKSIVHDAGPITLVGGGHATAQELAEALTLAPRCVAADGGAAMALRAGVMPEAVIGDFDSLATEDRLVMPAERLHFIAEQDSTDFEKALTRIAAPLVIAVGFTGGRLDHQLAALHTLMVCADRPCILLGAEEVTFLAPPRISLPTVPDEVVSLFPLGPVTARSSGLHWPLDGLEFAPGVQSGTSNHATGPVTVEVDCPSMLMLLPRRMLRPVAASLVAPEAGRWPARAG</sequence>
<dbReference type="AlphaFoldDB" id="A0A1J0WF62"/>
<dbReference type="GO" id="GO:0006772">
    <property type="term" value="P:thiamine metabolic process"/>
    <property type="evidence" value="ECO:0007669"/>
    <property type="project" value="UniProtKB-UniRule"/>
</dbReference>
<protein>
    <recommendedName>
        <fullName evidence="5">Thiamine diphosphokinase</fullName>
        <ecNumber evidence="5">2.7.6.2</ecNumber>
    </recommendedName>
</protein>
<dbReference type="InterPro" id="IPR036371">
    <property type="entry name" value="TPK_B1-bd_sf"/>
</dbReference>
<proteinExistence type="predicted"/>
<dbReference type="SUPFAM" id="SSF63999">
    <property type="entry name" value="Thiamin pyrophosphokinase, catalytic domain"/>
    <property type="match status" value="1"/>
</dbReference>
<dbReference type="Pfam" id="PF04263">
    <property type="entry name" value="TPK_catalytic"/>
    <property type="match status" value="1"/>
</dbReference>
<dbReference type="SMART" id="SM00983">
    <property type="entry name" value="TPK_B1_binding"/>
    <property type="match status" value="1"/>
</dbReference>
<dbReference type="OrthoDB" id="7057856at2"/>
<dbReference type="InterPro" id="IPR007371">
    <property type="entry name" value="TPK_catalytic"/>
</dbReference>
<dbReference type="SUPFAM" id="SSF63862">
    <property type="entry name" value="Thiamin pyrophosphokinase, substrate-binding domain"/>
    <property type="match status" value="1"/>
</dbReference>
<dbReference type="Pfam" id="PF04265">
    <property type="entry name" value="TPK_B1_binding"/>
    <property type="match status" value="1"/>
</dbReference>
<dbReference type="GO" id="GO:0004788">
    <property type="term" value="F:thiamine diphosphokinase activity"/>
    <property type="evidence" value="ECO:0007669"/>
    <property type="project" value="UniProtKB-UniRule"/>
</dbReference>
<gene>
    <name evidence="7" type="ORF">BOO69_05620</name>
</gene>
<evidence type="ECO:0000313" key="8">
    <source>
        <dbReference type="Proteomes" id="UP000181897"/>
    </source>
</evidence>
<dbReference type="PANTHER" id="PTHR41299">
    <property type="entry name" value="THIAMINE PYROPHOSPHOKINASE"/>
    <property type="match status" value="1"/>
</dbReference>
<reference evidence="7 8" key="1">
    <citation type="submission" date="2016-11" db="EMBL/GenBank/DDBJ databases">
        <title>Complete genome sequence of Sulfitobacter sp. AM1-D1, a toxic bacteria associated with marine dinoflagellate Alexandrium minutum in East China Sea.</title>
        <authorList>
            <person name="Yang Q."/>
            <person name="Zhang X."/>
            <person name="Tian X."/>
        </authorList>
    </citation>
    <scope>NUCLEOTIDE SEQUENCE [LARGE SCALE GENOMIC DNA]</scope>
    <source>
        <strain evidence="7 8">AM1-D1</strain>
    </source>
</reference>
<keyword evidence="3 7" id="KW-0418">Kinase</keyword>
<evidence type="ECO:0000256" key="5">
    <source>
        <dbReference type="NCBIfam" id="TIGR01378"/>
    </source>
</evidence>
<dbReference type="Proteomes" id="UP000181897">
    <property type="component" value="Chromosome"/>
</dbReference>
<name>A0A1J0WF62_9RHOB</name>
<keyword evidence="4" id="KW-0067">ATP-binding</keyword>
<dbReference type="InterPro" id="IPR053149">
    <property type="entry name" value="TPK"/>
</dbReference>
<evidence type="ECO:0000256" key="3">
    <source>
        <dbReference type="ARBA" id="ARBA00022777"/>
    </source>
</evidence>
<dbReference type="NCBIfam" id="TIGR01378">
    <property type="entry name" value="thi_PPkinase"/>
    <property type="match status" value="1"/>
</dbReference>
<dbReference type="GO" id="GO:0009229">
    <property type="term" value="P:thiamine diphosphate biosynthetic process"/>
    <property type="evidence" value="ECO:0007669"/>
    <property type="project" value="InterPro"/>
</dbReference>
<dbReference type="InterPro" id="IPR007373">
    <property type="entry name" value="Thiamin_PyroPKinase_B1-bd"/>
</dbReference>
<dbReference type="Gene3D" id="3.40.50.10240">
    <property type="entry name" value="Thiamin pyrophosphokinase, catalytic domain"/>
    <property type="match status" value="1"/>
</dbReference>
<dbReference type="GO" id="GO:0016301">
    <property type="term" value="F:kinase activity"/>
    <property type="evidence" value="ECO:0007669"/>
    <property type="project" value="UniProtKB-KW"/>
</dbReference>
<keyword evidence="1" id="KW-0808">Transferase</keyword>
<dbReference type="GO" id="GO:0005524">
    <property type="term" value="F:ATP binding"/>
    <property type="evidence" value="ECO:0007669"/>
    <property type="project" value="UniProtKB-KW"/>
</dbReference>
<evidence type="ECO:0000259" key="6">
    <source>
        <dbReference type="SMART" id="SM00983"/>
    </source>
</evidence>
<dbReference type="EMBL" id="CP018076">
    <property type="protein sequence ID" value="APE42959.1"/>
    <property type="molecule type" value="Genomic_DNA"/>
</dbReference>
<evidence type="ECO:0000256" key="4">
    <source>
        <dbReference type="ARBA" id="ARBA00022840"/>
    </source>
</evidence>
<dbReference type="InterPro" id="IPR006282">
    <property type="entry name" value="Thi_PPkinase"/>
</dbReference>
<dbReference type="InterPro" id="IPR036759">
    <property type="entry name" value="TPK_catalytic_sf"/>
</dbReference>
<evidence type="ECO:0000313" key="7">
    <source>
        <dbReference type="EMBL" id="APE42959.1"/>
    </source>
</evidence>
<dbReference type="RefSeq" id="WP_071971090.1">
    <property type="nucleotide sequence ID" value="NZ_CP018076.1"/>
</dbReference>
<dbReference type="PANTHER" id="PTHR41299:SF1">
    <property type="entry name" value="THIAMINE PYROPHOSPHOKINASE"/>
    <property type="match status" value="1"/>
</dbReference>
<dbReference type="GO" id="GO:0030975">
    <property type="term" value="F:thiamine binding"/>
    <property type="evidence" value="ECO:0007669"/>
    <property type="project" value="InterPro"/>
</dbReference>
<accession>A0A1J0WF62</accession>
<feature type="domain" description="Thiamin pyrophosphokinase thiamin-binding" evidence="6">
    <location>
        <begin position="137"/>
        <end position="207"/>
    </location>
</feature>
<dbReference type="KEGG" id="suam:BOO69_05620"/>
<dbReference type="EC" id="2.7.6.2" evidence="5"/>
<evidence type="ECO:0000256" key="2">
    <source>
        <dbReference type="ARBA" id="ARBA00022741"/>
    </source>
</evidence>
<dbReference type="STRING" id="1917485.BOO69_05620"/>
<keyword evidence="8" id="KW-1185">Reference proteome</keyword>
<evidence type="ECO:0000256" key="1">
    <source>
        <dbReference type="ARBA" id="ARBA00022679"/>
    </source>
</evidence>